<dbReference type="RefSeq" id="WP_158406407.1">
    <property type="nucleotide sequence ID" value="NZ_CP033454.1"/>
</dbReference>
<gene>
    <name evidence="1" type="ORF">EDL80_01305</name>
</gene>
<dbReference type="EMBL" id="CP033455">
    <property type="protein sequence ID" value="QGR03237.1"/>
    <property type="molecule type" value="Genomic_DNA"/>
</dbReference>
<reference evidence="1 2" key="1">
    <citation type="submission" date="2018-10" db="EMBL/GenBank/DDBJ databases">
        <title>Propagation and draft genome sequences of three atypical Erhlichia ruminantium isolates.</title>
        <authorList>
            <person name="Liebenberg J."/>
            <person name="Steyn H."/>
            <person name="Josemans A."/>
            <person name="Zweygarth E."/>
        </authorList>
    </citation>
    <scope>NUCLEOTIDE SEQUENCE [LARGE SCALE GENOMIC DNA]</scope>
    <source>
        <strain evidence="1 2">Omatjenne</strain>
    </source>
</reference>
<dbReference type="Proteomes" id="UP000422822">
    <property type="component" value="Chromosome"/>
</dbReference>
<proteinExistence type="predicted"/>
<dbReference type="AlphaFoldDB" id="A0AAE6UID6"/>
<organism evidence="1 2">
    <name type="scientific">Ehrlichia ruminantium</name>
    <name type="common">heartwater rickettsia</name>
    <name type="synonym">Cowdria ruminantium</name>
    <dbReference type="NCBI Taxonomy" id="779"/>
    <lineage>
        <taxon>Bacteria</taxon>
        <taxon>Pseudomonadati</taxon>
        <taxon>Pseudomonadota</taxon>
        <taxon>Alphaproteobacteria</taxon>
        <taxon>Rickettsiales</taxon>
        <taxon>Anaplasmataceae</taxon>
        <taxon>Ehrlichia</taxon>
    </lineage>
</organism>
<evidence type="ECO:0000313" key="2">
    <source>
        <dbReference type="Proteomes" id="UP000422822"/>
    </source>
</evidence>
<sequence>MVILILLVVAVFLKSYIFQRQGKSHCSLQSKLSKIVSSADTTMGDIQISYQDRISFYVNDIKVGKQLIDRFYYYKRRPDHKLMEKHLKYVKASKSYKYNSEHDKITRATMGAALESLIAENVENKPNICLIHHTISYLYAQGYKNLLLNIIDNLVQQEEYMAVAQSLPYYYNDRTSTVMTVRILPHLLSINIELDDLAKKKSMNEEYDYAVYSNIEFFILPTKYNSKILQYCSVEGLMSIITNFMGCPRGIHNVVQCSMPIFIVKERKLSKRQVSDSMLPVLDVVGRTNVQYLGMTGNNLSVM</sequence>
<name>A0AAE6UID6_EHRRU</name>
<keyword evidence="2" id="KW-1185">Reference proteome</keyword>
<protein>
    <submittedName>
        <fullName evidence="1">Uncharacterized protein</fullName>
    </submittedName>
</protein>
<accession>A0AAE6UID6</accession>
<evidence type="ECO:0000313" key="1">
    <source>
        <dbReference type="EMBL" id="QGR03237.1"/>
    </source>
</evidence>